<keyword evidence="3" id="KW-0413">Isomerase</keyword>
<gene>
    <name evidence="3" type="ORF">GGP82_001182</name>
</gene>
<dbReference type="Pfam" id="PF01370">
    <property type="entry name" value="Epimerase"/>
    <property type="match status" value="1"/>
</dbReference>
<organism evidence="3 4">
    <name type="scientific">Salinibacter ruber</name>
    <dbReference type="NCBI Taxonomy" id="146919"/>
    <lineage>
        <taxon>Bacteria</taxon>
        <taxon>Pseudomonadati</taxon>
        <taxon>Rhodothermota</taxon>
        <taxon>Rhodothermia</taxon>
        <taxon>Rhodothermales</taxon>
        <taxon>Salinibacteraceae</taxon>
        <taxon>Salinibacter</taxon>
    </lineage>
</organism>
<dbReference type="PANTHER" id="PTHR43000">
    <property type="entry name" value="DTDP-D-GLUCOSE 4,6-DEHYDRATASE-RELATED"/>
    <property type="match status" value="1"/>
</dbReference>
<dbReference type="InterPro" id="IPR036291">
    <property type="entry name" value="NAD(P)-bd_dom_sf"/>
</dbReference>
<evidence type="ECO:0000256" key="1">
    <source>
        <dbReference type="ARBA" id="ARBA00007637"/>
    </source>
</evidence>
<feature type="domain" description="NAD-dependent epimerase/dehydratase" evidence="2">
    <location>
        <begin position="3"/>
        <end position="256"/>
    </location>
</feature>
<evidence type="ECO:0000313" key="4">
    <source>
        <dbReference type="Proteomes" id="UP001155034"/>
    </source>
</evidence>
<evidence type="ECO:0000313" key="3">
    <source>
        <dbReference type="EMBL" id="MCS3864636.1"/>
    </source>
</evidence>
<dbReference type="EMBL" id="JANTYZ010000002">
    <property type="protein sequence ID" value="MCS3864636.1"/>
    <property type="molecule type" value="Genomic_DNA"/>
</dbReference>
<protein>
    <submittedName>
        <fullName evidence="3">UDP-glucose 4-epimerase</fullName>
        <ecNumber evidence="3">5.1.3.2</ecNumber>
    </submittedName>
</protein>
<reference evidence="3" key="1">
    <citation type="submission" date="2022-08" db="EMBL/GenBank/DDBJ databases">
        <title>Genomic Encyclopedia of Type Strains, Phase V (KMG-V): Genome sequencing to study the core and pangenomes of soil and plant-associated prokaryotes.</title>
        <authorList>
            <person name="Whitman W."/>
        </authorList>
    </citation>
    <scope>NUCLEOTIDE SEQUENCE</scope>
    <source>
        <strain evidence="3">SP2016B</strain>
    </source>
</reference>
<accession>A0A9X2RF80</accession>
<dbReference type="RefSeq" id="WP_259083322.1">
    <property type="nucleotide sequence ID" value="NZ_JANTYZ010000002.1"/>
</dbReference>
<proteinExistence type="inferred from homology"/>
<dbReference type="GO" id="GO:0003978">
    <property type="term" value="F:UDP-glucose 4-epimerase activity"/>
    <property type="evidence" value="ECO:0007669"/>
    <property type="project" value="UniProtKB-EC"/>
</dbReference>
<dbReference type="EC" id="5.1.3.2" evidence="3"/>
<dbReference type="AlphaFoldDB" id="A0A9X2RF80"/>
<comment type="caution">
    <text evidence="3">The sequence shown here is derived from an EMBL/GenBank/DDBJ whole genome shotgun (WGS) entry which is preliminary data.</text>
</comment>
<sequence>MKWLITGGCGFIGRNLIRHLRKEDEQHSIRVLDNLSVGTRADLERVAPSYEELSLARDEIEESLEDGGVQLIEGDVLDANGVQKAATGIDVIVHLAANTGVAPSVDDPRHDCETNVIGTLNMLEAARHQGVSRFVFASSGAPIGECDPPIHEEMAPHPKSPYGASKLAGEGYCSAYYGSFDIETVALRFGNVYGPLSSHKSSVVAKFIRRARDGKALEIYGDGHQTRDYIFTEDLVRAIRLAATTPGVEGELFQIATNSETSVNELVDALVPVLREAGLEDVEVTNTEPRVGDVRRNYSDTSKAQSMLGWEAQVDLTEGLRHTVEDLVPSAEFERQEMV</sequence>
<dbReference type="Gene3D" id="3.90.25.10">
    <property type="entry name" value="UDP-galactose 4-epimerase, domain 1"/>
    <property type="match status" value="1"/>
</dbReference>
<dbReference type="Proteomes" id="UP001155034">
    <property type="component" value="Unassembled WGS sequence"/>
</dbReference>
<evidence type="ECO:0000259" key="2">
    <source>
        <dbReference type="Pfam" id="PF01370"/>
    </source>
</evidence>
<dbReference type="Gene3D" id="3.40.50.720">
    <property type="entry name" value="NAD(P)-binding Rossmann-like Domain"/>
    <property type="match status" value="1"/>
</dbReference>
<name>A0A9X2RF80_9BACT</name>
<dbReference type="SUPFAM" id="SSF51735">
    <property type="entry name" value="NAD(P)-binding Rossmann-fold domains"/>
    <property type="match status" value="1"/>
</dbReference>
<dbReference type="InterPro" id="IPR001509">
    <property type="entry name" value="Epimerase_deHydtase"/>
</dbReference>
<comment type="similarity">
    <text evidence="1">Belongs to the NAD(P)-dependent epimerase/dehydratase family.</text>
</comment>